<feature type="transmembrane region" description="Helical" evidence="11">
    <location>
        <begin position="179"/>
        <end position="200"/>
    </location>
</feature>
<keyword evidence="9 11" id="KW-0482">Metalloprotease</keyword>
<evidence type="ECO:0000256" key="2">
    <source>
        <dbReference type="ARBA" id="ARBA00004141"/>
    </source>
</evidence>
<dbReference type="InterPro" id="IPR001478">
    <property type="entry name" value="PDZ"/>
</dbReference>
<dbReference type="EC" id="3.4.24.-" evidence="11"/>
<protein>
    <recommendedName>
        <fullName evidence="11">Zinc metalloprotease</fullName>
        <ecNumber evidence="11">3.4.24.-</ecNumber>
    </recommendedName>
</protein>
<feature type="transmembrane region" description="Helical" evidence="11">
    <location>
        <begin position="346"/>
        <end position="368"/>
    </location>
</feature>
<evidence type="ECO:0000313" key="13">
    <source>
        <dbReference type="EMBL" id="QLL77837.1"/>
    </source>
</evidence>
<evidence type="ECO:0000256" key="8">
    <source>
        <dbReference type="ARBA" id="ARBA00022989"/>
    </source>
</evidence>
<dbReference type="Proteomes" id="UP000510886">
    <property type="component" value="Chromosome"/>
</dbReference>
<accession>A0A7H9EKM4</accession>
<sequence length="425" mass="46506">MVKTVIAFIIIFGVLVFVHEFGHYFFARRAGILVREFSIGVGPKLFAFRRGSTTFTIRILPLGGYVRLAGLEDDQDYLQKGMPIVVALDDNNHVVRIDASKKHHLMTGMPLEVTAWDLEKELWLEGYTDSEENDLRRLSVDHDATIIEADGTELQIAPLDVQFQSASVMKRIITNAAGAFNNFLLAIIAFFLIAVLQGGVASSTNQVAKVMPHSVAADAGIKANDRIIRINGDRTATWDQVATAIGNHPGKKITITVQRKHDTHEIAMTPQVKIENGRKTGVIGITAKLEYDRSPGAIIGYGFKETATMVATIFSALGRMFTHGVSLNDFGGPVAMYSYTSEAAQYGVLSVVGLLAVLSVNLGVVNLLPIPALDGGKILLNIIEGVRGKPLDPEKEGLITMIGFGFLLLLMILVTWNDFQRFFLH</sequence>
<dbReference type="Gene3D" id="2.30.42.10">
    <property type="match status" value="1"/>
</dbReference>
<organism evidence="13 14">
    <name type="scientific">Ligilactobacillus saerimneri</name>
    <dbReference type="NCBI Taxonomy" id="228229"/>
    <lineage>
        <taxon>Bacteria</taxon>
        <taxon>Bacillati</taxon>
        <taxon>Bacillota</taxon>
        <taxon>Bacilli</taxon>
        <taxon>Lactobacillales</taxon>
        <taxon>Lactobacillaceae</taxon>
        <taxon>Ligilactobacillus</taxon>
    </lineage>
</organism>
<dbReference type="GO" id="GO:0004222">
    <property type="term" value="F:metalloendopeptidase activity"/>
    <property type="evidence" value="ECO:0007669"/>
    <property type="project" value="InterPro"/>
</dbReference>
<dbReference type="AlphaFoldDB" id="A0A7H9EKM4"/>
<evidence type="ECO:0000256" key="3">
    <source>
        <dbReference type="ARBA" id="ARBA00007931"/>
    </source>
</evidence>
<feature type="transmembrane region" description="Helical" evidence="11">
    <location>
        <begin position="397"/>
        <end position="416"/>
    </location>
</feature>
<dbReference type="Pfam" id="PF02163">
    <property type="entry name" value="Peptidase_M50"/>
    <property type="match status" value="1"/>
</dbReference>
<dbReference type="Pfam" id="PF17820">
    <property type="entry name" value="PDZ_6"/>
    <property type="match status" value="1"/>
</dbReference>
<dbReference type="EMBL" id="CP047418">
    <property type="protein sequence ID" value="QLL77837.1"/>
    <property type="molecule type" value="Genomic_DNA"/>
</dbReference>
<dbReference type="NCBIfam" id="TIGR00054">
    <property type="entry name" value="RIP metalloprotease RseP"/>
    <property type="match status" value="1"/>
</dbReference>
<dbReference type="InterPro" id="IPR036034">
    <property type="entry name" value="PDZ_sf"/>
</dbReference>
<gene>
    <name evidence="13" type="primary">rseP</name>
    <name evidence="13" type="ORF">GTO87_03985</name>
</gene>
<evidence type="ECO:0000256" key="4">
    <source>
        <dbReference type="ARBA" id="ARBA00022670"/>
    </source>
</evidence>
<proteinExistence type="inferred from homology"/>
<comment type="subcellular location">
    <subcellularLocation>
        <location evidence="2">Membrane</location>
        <topology evidence="2">Multi-pass membrane protein</topology>
    </subcellularLocation>
</comment>
<dbReference type="InterPro" id="IPR041489">
    <property type="entry name" value="PDZ_6"/>
</dbReference>
<dbReference type="KEGG" id="lsw:GTO87_03985"/>
<evidence type="ECO:0000256" key="9">
    <source>
        <dbReference type="ARBA" id="ARBA00023049"/>
    </source>
</evidence>
<comment type="cofactor">
    <cofactor evidence="1 11">
        <name>Zn(2+)</name>
        <dbReference type="ChEBI" id="CHEBI:29105"/>
    </cofactor>
</comment>
<dbReference type="InterPro" id="IPR008915">
    <property type="entry name" value="Peptidase_M50"/>
</dbReference>
<dbReference type="InterPro" id="IPR004387">
    <property type="entry name" value="Pept_M50_Zn"/>
</dbReference>
<evidence type="ECO:0000256" key="7">
    <source>
        <dbReference type="ARBA" id="ARBA00022833"/>
    </source>
</evidence>
<feature type="domain" description="PDZ" evidence="12">
    <location>
        <begin position="190"/>
        <end position="261"/>
    </location>
</feature>
<dbReference type="PANTHER" id="PTHR42837">
    <property type="entry name" value="REGULATOR OF SIGMA-E PROTEASE RSEP"/>
    <property type="match status" value="1"/>
</dbReference>
<evidence type="ECO:0000256" key="1">
    <source>
        <dbReference type="ARBA" id="ARBA00001947"/>
    </source>
</evidence>
<keyword evidence="11" id="KW-0479">Metal-binding</keyword>
<dbReference type="PANTHER" id="PTHR42837:SF2">
    <property type="entry name" value="MEMBRANE METALLOPROTEASE ARASP2, CHLOROPLASTIC-RELATED"/>
    <property type="match status" value="1"/>
</dbReference>
<keyword evidence="8 11" id="KW-1133">Transmembrane helix</keyword>
<keyword evidence="4 13" id="KW-0645">Protease</keyword>
<dbReference type="GO" id="GO:0006508">
    <property type="term" value="P:proteolysis"/>
    <property type="evidence" value="ECO:0007669"/>
    <property type="project" value="UniProtKB-KW"/>
</dbReference>
<dbReference type="RefSeq" id="WP_180849590.1">
    <property type="nucleotide sequence ID" value="NZ_CAUWBC010000001.1"/>
</dbReference>
<name>A0A7H9EKM4_9LACO</name>
<evidence type="ECO:0000256" key="10">
    <source>
        <dbReference type="ARBA" id="ARBA00023136"/>
    </source>
</evidence>
<feature type="transmembrane region" description="Helical" evidence="11">
    <location>
        <begin position="6"/>
        <end position="26"/>
    </location>
</feature>
<evidence type="ECO:0000256" key="5">
    <source>
        <dbReference type="ARBA" id="ARBA00022692"/>
    </source>
</evidence>
<evidence type="ECO:0000313" key="14">
    <source>
        <dbReference type="Proteomes" id="UP000510886"/>
    </source>
</evidence>
<keyword evidence="10 11" id="KW-0472">Membrane</keyword>
<dbReference type="GO" id="GO:0046872">
    <property type="term" value="F:metal ion binding"/>
    <property type="evidence" value="ECO:0007669"/>
    <property type="project" value="UniProtKB-KW"/>
</dbReference>
<evidence type="ECO:0000256" key="6">
    <source>
        <dbReference type="ARBA" id="ARBA00022801"/>
    </source>
</evidence>
<reference evidence="13 14" key="1">
    <citation type="submission" date="2020-01" db="EMBL/GenBank/DDBJ databases">
        <title>Complete and circular genome sequences of six lactobacillus isolates from horses.</title>
        <authorList>
            <person name="Hassan H.M."/>
        </authorList>
    </citation>
    <scope>NUCLEOTIDE SEQUENCE [LARGE SCALE GENOMIC DNA]</scope>
    <source>
        <strain evidence="13 14">1A</strain>
    </source>
</reference>
<evidence type="ECO:0000256" key="11">
    <source>
        <dbReference type="RuleBase" id="RU362031"/>
    </source>
</evidence>
<dbReference type="SMART" id="SM00228">
    <property type="entry name" value="PDZ"/>
    <property type="match status" value="1"/>
</dbReference>
<dbReference type="GO" id="GO:0016020">
    <property type="term" value="C:membrane"/>
    <property type="evidence" value="ECO:0007669"/>
    <property type="project" value="UniProtKB-SubCell"/>
</dbReference>
<keyword evidence="6 11" id="KW-0378">Hydrolase</keyword>
<evidence type="ECO:0000259" key="12">
    <source>
        <dbReference type="SMART" id="SM00228"/>
    </source>
</evidence>
<keyword evidence="5 11" id="KW-0812">Transmembrane</keyword>
<comment type="similarity">
    <text evidence="3 11">Belongs to the peptidase M50B family.</text>
</comment>
<dbReference type="CDD" id="cd06163">
    <property type="entry name" value="S2P-M50_PDZ_RseP-like"/>
    <property type="match status" value="1"/>
</dbReference>
<dbReference type="SUPFAM" id="SSF50156">
    <property type="entry name" value="PDZ domain-like"/>
    <property type="match status" value="1"/>
</dbReference>
<dbReference type="CDD" id="cd23081">
    <property type="entry name" value="cpPDZ_EcRseP-like"/>
    <property type="match status" value="1"/>
</dbReference>
<keyword evidence="7 11" id="KW-0862">Zinc</keyword>